<dbReference type="PANTHER" id="PTHR11432">
    <property type="entry name" value="NADH DEHYDROGENASE SUBUNIT 1"/>
    <property type="match status" value="1"/>
</dbReference>
<evidence type="ECO:0000256" key="6">
    <source>
        <dbReference type="ARBA" id="ARBA00022692"/>
    </source>
</evidence>
<evidence type="ECO:0000256" key="14">
    <source>
        <dbReference type="SAM" id="Phobius"/>
    </source>
</evidence>
<keyword evidence="11 14" id="KW-0472">Membrane</keyword>
<keyword evidence="8 14" id="KW-1133">Transmembrane helix</keyword>
<dbReference type="GO" id="GO:0009060">
    <property type="term" value="P:aerobic respiration"/>
    <property type="evidence" value="ECO:0007669"/>
    <property type="project" value="TreeGrafter"/>
</dbReference>
<keyword evidence="7" id="KW-0999">Mitochondrion inner membrane</keyword>
<keyword evidence="6 12" id="KW-0812">Transmembrane</keyword>
<dbReference type="Pfam" id="PF00146">
    <property type="entry name" value="NADHdh"/>
    <property type="match status" value="1"/>
</dbReference>
<geneLocation type="mitochondrion" evidence="15"/>
<feature type="transmembrane region" description="Helical" evidence="14">
    <location>
        <begin position="176"/>
        <end position="196"/>
    </location>
</feature>
<feature type="transmembrane region" description="Helical" evidence="14">
    <location>
        <begin position="250"/>
        <end position="268"/>
    </location>
</feature>
<evidence type="ECO:0000313" key="15">
    <source>
        <dbReference type="EMBL" id="ALO64796.1"/>
    </source>
</evidence>
<name>A0A0S2LTC8_9HYME</name>
<dbReference type="AlphaFoldDB" id="A0A0S2LTC8"/>
<comment type="function">
    <text evidence="1">Core subunit of the mitochondrial membrane respiratory chain NADH dehydrogenase (Complex I) that is believed to belong to the minimal assembly required for catalysis. Complex I functions in the transfer of electrons from NADH to the respiratory chain. The immediate electron acceptor for the enzyme is believed to be ubiquinone.</text>
</comment>
<dbReference type="GO" id="GO:0003954">
    <property type="term" value="F:NADH dehydrogenase activity"/>
    <property type="evidence" value="ECO:0007669"/>
    <property type="project" value="TreeGrafter"/>
</dbReference>
<evidence type="ECO:0000256" key="7">
    <source>
        <dbReference type="ARBA" id="ARBA00022792"/>
    </source>
</evidence>
<evidence type="ECO:0000256" key="4">
    <source>
        <dbReference type="ARBA" id="ARBA00021009"/>
    </source>
</evidence>
<feature type="transmembrane region" description="Helical" evidence="14">
    <location>
        <begin position="69"/>
        <end position="93"/>
    </location>
</feature>
<evidence type="ECO:0000256" key="11">
    <source>
        <dbReference type="ARBA" id="ARBA00023136"/>
    </source>
</evidence>
<feature type="transmembrane region" description="Helical" evidence="14">
    <location>
        <begin position="12"/>
        <end position="28"/>
    </location>
</feature>
<feature type="transmembrane region" description="Helical" evidence="14">
    <location>
        <begin position="280"/>
        <end position="301"/>
    </location>
</feature>
<dbReference type="PANTHER" id="PTHR11432:SF3">
    <property type="entry name" value="NADH-UBIQUINONE OXIDOREDUCTASE CHAIN 1"/>
    <property type="match status" value="1"/>
</dbReference>
<dbReference type="GO" id="GO:0005743">
    <property type="term" value="C:mitochondrial inner membrane"/>
    <property type="evidence" value="ECO:0007669"/>
    <property type="project" value="UniProtKB-SubCell"/>
</dbReference>
<dbReference type="GO" id="GO:0008137">
    <property type="term" value="F:NADH dehydrogenase (ubiquinone) activity"/>
    <property type="evidence" value="ECO:0007669"/>
    <property type="project" value="UniProtKB-EC"/>
</dbReference>
<dbReference type="InterPro" id="IPR001694">
    <property type="entry name" value="NADH_UbQ_OxRdtase_su1/FPO"/>
</dbReference>
<evidence type="ECO:0000256" key="5">
    <source>
        <dbReference type="ARBA" id="ARBA00022448"/>
    </source>
</evidence>
<gene>
    <name evidence="15" type="primary">ND1</name>
</gene>
<evidence type="ECO:0000256" key="3">
    <source>
        <dbReference type="ARBA" id="ARBA00010535"/>
    </source>
</evidence>
<accession>A0A0S2LTC8</accession>
<dbReference type="EC" id="7.1.1.2" evidence="13"/>
<proteinExistence type="inferred from homology"/>
<keyword evidence="5" id="KW-0813">Transport</keyword>
<dbReference type="EMBL" id="KT164670">
    <property type="protein sequence ID" value="ALO64796.1"/>
    <property type="molecule type" value="Genomic_DNA"/>
</dbReference>
<evidence type="ECO:0000256" key="8">
    <source>
        <dbReference type="ARBA" id="ARBA00022989"/>
    </source>
</evidence>
<reference evidence="15" key="1">
    <citation type="submission" date="2015-06" db="EMBL/GenBank/DDBJ databases">
        <title>High-throughput detection of wild bee species with mitogenome skimming and resequencing (mt-S/R).</title>
        <authorList>
            <person name="Tang M."/>
            <person name="Hardman C."/>
            <person name="Ji Y."/>
            <person name="Meng G."/>
            <person name="Liu S."/>
            <person name="Tan M."/>
            <person name="Yang S."/>
            <person name="Yang C."/>
            <person name="Moss E."/>
            <person name="Nevard T."/>
            <person name="Potts S.G."/>
            <person name="Zhou X."/>
            <person name="Yu D.W."/>
        </authorList>
    </citation>
    <scope>NUCLEOTIDE SEQUENCE</scope>
</reference>
<sequence>MMIFINKLLNFLFLILMILISVAFLTLLERKILSYIHNRKGPNKVGFKGLLQPFSDAFKLMSKEIMMIFIYKFMYLINPMLMFFFSMILWLIYPWLMNMFNYSMIFMILILGLSIYPIMFIGWSSNNNYSMLGALRSIVQMISFEISLFLMMLIFMLLIENYSFYELINFQLNIKFIFLIFPIYLMFLISMLIELNRTPFDLIEGESELVSGFNVEYYSSLFTLIFLAEYSSIMFMSMILIFMFFGFNFWSMKFILFYIIQLIILLWIRSILPRIRYDKLMYMCWTDFLILTLIYLLNIYFLKEFFMYLKS</sequence>
<dbReference type="InterPro" id="IPR018086">
    <property type="entry name" value="NADH_UbQ_OxRdtase_su1_CS"/>
</dbReference>
<evidence type="ECO:0000256" key="10">
    <source>
        <dbReference type="ARBA" id="ARBA00023128"/>
    </source>
</evidence>
<evidence type="ECO:0000256" key="9">
    <source>
        <dbReference type="ARBA" id="ARBA00023075"/>
    </source>
</evidence>
<keyword evidence="10 13" id="KW-0496">Mitochondrion</keyword>
<evidence type="ECO:0000256" key="2">
    <source>
        <dbReference type="ARBA" id="ARBA00004448"/>
    </source>
</evidence>
<keyword evidence="9 13" id="KW-0830">Ubiquinone</keyword>
<feature type="transmembrane region" description="Helical" evidence="14">
    <location>
        <begin position="217"/>
        <end position="244"/>
    </location>
</feature>
<dbReference type="PROSITE" id="PS00668">
    <property type="entry name" value="COMPLEX1_ND1_2"/>
    <property type="match status" value="1"/>
</dbReference>
<evidence type="ECO:0000256" key="12">
    <source>
        <dbReference type="RuleBase" id="RU000471"/>
    </source>
</evidence>
<feature type="transmembrane region" description="Helical" evidence="14">
    <location>
        <begin position="142"/>
        <end position="164"/>
    </location>
</feature>
<comment type="subcellular location">
    <subcellularLocation>
        <location evidence="2 12">Mitochondrion inner membrane</location>
        <topology evidence="2 12">Multi-pass membrane protein</topology>
    </subcellularLocation>
</comment>
<keyword evidence="12" id="KW-0520">NAD</keyword>
<organism evidence="15">
    <name type="scientific">Nomada flava</name>
    <dbReference type="NCBI Taxonomy" id="601523"/>
    <lineage>
        <taxon>Eukaryota</taxon>
        <taxon>Metazoa</taxon>
        <taxon>Ecdysozoa</taxon>
        <taxon>Arthropoda</taxon>
        <taxon>Hexapoda</taxon>
        <taxon>Insecta</taxon>
        <taxon>Pterygota</taxon>
        <taxon>Neoptera</taxon>
        <taxon>Endopterygota</taxon>
        <taxon>Hymenoptera</taxon>
        <taxon>Apocrita</taxon>
        <taxon>Aculeata</taxon>
        <taxon>Apoidea</taxon>
        <taxon>Anthophila</taxon>
        <taxon>Apidae</taxon>
        <taxon>Nomadini</taxon>
        <taxon>Nomada</taxon>
    </lineage>
</organism>
<dbReference type="PROSITE" id="PS00667">
    <property type="entry name" value="COMPLEX1_ND1_1"/>
    <property type="match status" value="1"/>
</dbReference>
<feature type="transmembrane region" description="Helical" evidence="14">
    <location>
        <begin position="99"/>
        <end position="121"/>
    </location>
</feature>
<protein>
    <recommendedName>
        <fullName evidence="4 13">NADH-ubiquinone oxidoreductase chain 1</fullName>
        <ecNumber evidence="13">7.1.1.2</ecNumber>
    </recommendedName>
</protein>
<evidence type="ECO:0000256" key="1">
    <source>
        <dbReference type="ARBA" id="ARBA00003257"/>
    </source>
</evidence>
<comment type="catalytic activity">
    <reaction evidence="13">
        <text>a ubiquinone + NADH + 5 H(+)(in) = a ubiquinol + NAD(+) + 4 H(+)(out)</text>
        <dbReference type="Rhea" id="RHEA:29091"/>
        <dbReference type="Rhea" id="RHEA-COMP:9565"/>
        <dbReference type="Rhea" id="RHEA-COMP:9566"/>
        <dbReference type="ChEBI" id="CHEBI:15378"/>
        <dbReference type="ChEBI" id="CHEBI:16389"/>
        <dbReference type="ChEBI" id="CHEBI:17976"/>
        <dbReference type="ChEBI" id="CHEBI:57540"/>
        <dbReference type="ChEBI" id="CHEBI:57945"/>
        <dbReference type="EC" id="7.1.1.2"/>
    </reaction>
</comment>
<evidence type="ECO:0000256" key="13">
    <source>
        <dbReference type="RuleBase" id="RU000473"/>
    </source>
</evidence>
<comment type="similarity">
    <text evidence="3 12">Belongs to the complex I subunit 1 family.</text>
</comment>